<gene>
    <name evidence="2" type="ORF">AAEJ74_16895</name>
</gene>
<dbReference type="PANTHER" id="PTHR12147">
    <property type="entry name" value="METALLOPEPTIDASE M28 FAMILY MEMBER"/>
    <property type="match status" value="1"/>
</dbReference>
<dbReference type="InterPro" id="IPR045175">
    <property type="entry name" value="M28_fam"/>
</dbReference>
<comment type="caution">
    <text evidence="2">The sequence shown here is derived from an EMBL/GenBank/DDBJ whole genome shotgun (WGS) entry which is preliminary data.</text>
</comment>
<organism evidence="2 3">
    <name type="scientific">Limnospira fusiformis PMC 851.14</name>
    <dbReference type="NCBI Taxonomy" id="2219512"/>
    <lineage>
        <taxon>Bacteria</taxon>
        <taxon>Bacillati</taxon>
        <taxon>Cyanobacteriota</taxon>
        <taxon>Cyanophyceae</taxon>
        <taxon>Oscillatoriophycideae</taxon>
        <taxon>Oscillatoriales</taxon>
        <taxon>Sirenicapillariaceae</taxon>
        <taxon>Limnospira</taxon>
    </lineage>
</organism>
<accession>A0ABU9EPF5</accession>
<name>A0ABU9EPF5_LIMFS</name>
<dbReference type="PANTHER" id="PTHR12147:SF26">
    <property type="entry name" value="PEPTIDASE M28 DOMAIN-CONTAINING PROTEIN"/>
    <property type="match status" value="1"/>
</dbReference>
<evidence type="ECO:0000313" key="3">
    <source>
        <dbReference type="Proteomes" id="UP001387447"/>
    </source>
</evidence>
<dbReference type="Pfam" id="PF04389">
    <property type="entry name" value="Peptidase_M28"/>
    <property type="match status" value="1"/>
</dbReference>
<dbReference type="Proteomes" id="UP001387447">
    <property type="component" value="Unassembled WGS sequence"/>
</dbReference>
<dbReference type="InterPro" id="IPR007484">
    <property type="entry name" value="Peptidase_M28"/>
</dbReference>
<reference evidence="2 3" key="1">
    <citation type="journal article" date="2024" name="Front. Microbiol.">
        <title>Transcriptomic insights into the dominance of two phototrophs throughout the water column of a tropical hypersaline-alkaline crater lake (Dziani Dzaha, Mayotte).</title>
        <authorList>
            <person name="Duperron S."/>
            <person name="Halary S."/>
            <person name="Bouly J.-P."/>
            <person name="Roussel T."/>
            <person name="Hugoni M."/>
            <person name="Bruto M."/>
            <person name="Oger P."/>
            <person name="Duval C."/>
            <person name="Woo A."/>
            <person name="Jezequiel D."/>
            <person name="Ader M."/>
            <person name="Leboulanger C."/>
            <person name="Agogue H."/>
            <person name="Grossi V."/>
            <person name="Trousselier M."/>
            <person name="Bernard C."/>
        </authorList>
    </citation>
    <scope>NUCLEOTIDE SEQUENCE [LARGE SCALE GENOMIC DNA]</scope>
    <source>
        <strain evidence="2 3">PMC 851.14</strain>
    </source>
</reference>
<proteinExistence type="predicted"/>
<evidence type="ECO:0000259" key="1">
    <source>
        <dbReference type="Pfam" id="PF04389"/>
    </source>
</evidence>
<feature type="domain" description="Peptidase M28" evidence="1">
    <location>
        <begin position="81"/>
        <end position="296"/>
    </location>
</feature>
<sequence length="309" mass="34499">MMILMPGKSYRGTLPPLTRHQEELSDRLRQDVEAIAGTGEHNYIYYDNLLKTEAYLESRLTQAGYTVQRQEYLIGDRQFTNLEVEIPGEALGEEIIVIGAHYDSVVGSPGANDNGSGAAAVLALADYFAATHPQKTLRFVEFVNEEPPFSWTPDMGSWVYAKRSRERNEKIVAMLSLETMGYYSDTPGSQTYPLGLLNNIYPITGNFIAFVGNFASGGLVRQVVKAFRTHTLFPSEGSILPNTVPGAGWSDHWSFWQEGYPGIMVTDTAMFRYPYYHTQEDTPAMVNYNHLARVVSGLEAVIMNLANID</sequence>
<protein>
    <submittedName>
        <fullName evidence="2">M28 family peptidase</fullName>
    </submittedName>
</protein>
<dbReference type="Gene3D" id="3.40.630.10">
    <property type="entry name" value="Zn peptidases"/>
    <property type="match status" value="1"/>
</dbReference>
<dbReference type="RefSeq" id="WP_368663121.1">
    <property type="nucleotide sequence ID" value="NZ_JBBWYZ010000014.1"/>
</dbReference>
<dbReference type="EMBL" id="JBBWYZ010000014">
    <property type="protein sequence ID" value="MEK9513297.1"/>
    <property type="molecule type" value="Genomic_DNA"/>
</dbReference>
<keyword evidence="3" id="KW-1185">Reference proteome</keyword>
<evidence type="ECO:0000313" key="2">
    <source>
        <dbReference type="EMBL" id="MEK9513297.1"/>
    </source>
</evidence>
<dbReference type="SUPFAM" id="SSF53187">
    <property type="entry name" value="Zn-dependent exopeptidases"/>
    <property type="match status" value="1"/>
</dbReference>